<evidence type="ECO:0000256" key="1">
    <source>
        <dbReference type="SAM" id="MobiDB-lite"/>
    </source>
</evidence>
<evidence type="ECO:0000313" key="3">
    <source>
        <dbReference type="Proteomes" id="UP001153269"/>
    </source>
</evidence>
<proteinExistence type="predicted"/>
<feature type="compositionally biased region" description="Basic and acidic residues" evidence="1">
    <location>
        <begin position="92"/>
        <end position="102"/>
    </location>
</feature>
<dbReference type="AlphaFoldDB" id="A0A9N7TZJ8"/>
<accession>A0A9N7TZJ8</accession>
<reference evidence="2" key="1">
    <citation type="submission" date="2020-03" db="EMBL/GenBank/DDBJ databases">
        <authorList>
            <person name="Weist P."/>
        </authorList>
    </citation>
    <scope>NUCLEOTIDE SEQUENCE</scope>
</reference>
<name>A0A9N7TZJ8_PLEPL</name>
<feature type="region of interest" description="Disordered" evidence="1">
    <location>
        <begin position="86"/>
        <end position="114"/>
    </location>
</feature>
<organism evidence="2 3">
    <name type="scientific">Pleuronectes platessa</name>
    <name type="common">European plaice</name>
    <dbReference type="NCBI Taxonomy" id="8262"/>
    <lineage>
        <taxon>Eukaryota</taxon>
        <taxon>Metazoa</taxon>
        <taxon>Chordata</taxon>
        <taxon>Craniata</taxon>
        <taxon>Vertebrata</taxon>
        <taxon>Euteleostomi</taxon>
        <taxon>Actinopterygii</taxon>
        <taxon>Neopterygii</taxon>
        <taxon>Teleostei</taxon>
        <taxon>Neoteleostei</taxon>
        <taxon>Acanthomorphata</taxon>
        <taxon>Carangaria</taxon>
        <taxon>Pleuronectiformes</taxon>
        <taxon>Pleuronectoidei</taxon>
        <taxon>Pleuronectidae</taxon>
        <taxon>Pleuronectes</taxon>
    </lineage>
</organism>
<gene>
    <name evidence="2" type="ORF">PLEPLA_LOCUS9874</name>
</gene>
<keyword evidence="3" id="KW-1185">Reference proteome</keyword>
<protein>
    <submittedName>
        <fullName evidence="2">Uncharacterized protein</fullName>
    </submittedName>
</protein>
<comment type="caution">
    <text evidence="2">The sequence shown here is derived from an EMBL/GenBank/DDBJ whole genome shotgun (WGS) entry which is preliminary data.</text>
</comment>
<evidence type="ECO:0000313" key="2">
    <source>
        <dbReference type="EMBL" id="CAB1421985.1"/>
    </source>
</evidence>
<dbReference type="Proteomes" id="UP001153269">
    <property type="component" value="Unassembled WGS sequence"/>
</dbReference>
<sequence length="114" mass="11959">MDRSVLRSDGSVHMQLIVVAEEVPPHTVEPALIPGPAAGGCAAFPNMSPSSHRSYRGGHGVVAFLHVLLSITVFSACSVDATQKFGEGVSSTEHKSREKTGDQRVLPPAGLVEV</sequence>
<dbReference type="EMBL" id="CADEAL010000557">
    <property type="protein sequence ID" value="CAB1421985.1"/>
    <property type="molecule type" value="Genomic_DNA"/>
</dbReference>